<sequence length="176" mass="18701">MMRKLTLALVALFAVIAGAAQAHGPSRLKTDQAVILNASPGEVWAAIGSFEDMSWLPGAGTIAAEGNEKGALRKRSLADGIVITEELLKRDDKKFAISTRLTEDNPAYVLATNYALHLTIKDEGGKAKVEVKGAFYRAFPQNDPPADQNDEASTANVEALHQQIIDALVAKFGAAG</sequence>
<dbReference type="EMBL" id="JACDXX010000003">
    <property type="protein sequence ID" value="MCB5409214.1"/>
    <property type="molecule type" value="Genomic_DNA"/>
</dbReference>
<keyword evidence="3" id="KW-1185">Reference proteome</keyword>
<reference evidence="2 3" key="1">
    <citation type="submission" date="2020-07" db="EMBL/GenBank/DDBJ databases">
        <title>Pseudogemmobacter sp. nov., isolated from poultry manure in Taiwan.</title>
        <authorList>
            <person name="Lin S.-Y."/>
            <person name="Tang Y.-S."/>
            <person name="Young C.-C."/>
        </authorList>
    </citation>
    <scope>NUCLEOTIDE SEQUENCE [LARGE SCALE GENOMIC DNA]</scope>
    <source>
        <strain evidence="2 3">CC-YST710</strain>
    </source>
</reference>
<dbReference type="InterPro" id="IPR019587">
    <property type="entry name" value="Polyketide_cyclase/dehydratase"/>
</dbReference>
<feature type="signal peptide" evidence="1">
    <location>
        <begin position="1"/>
        <end position="22"/>
    </location>
</feature>
<feature type="chain" id="PRO_5047134493" evidence="1">
    <location>
        <begin position="23"/>
        <end position="176"/>
    </location>
</feature>
<evidence type="ECO:0000256" key="1">
    <source>
        <dbReference type="SAM" id="SignalP"/>
    </source>
</evidence>
<dbReference type="RefSeq" id="WP_226934116.1">
    <property type="nucleotide sequence ID" value="NZ_JACDXX010000003.1"/>
</dbReference>
<name>A0ABS8CIJ1_9RHOB</name>
<organism evidence="2 3">
    <name type="scientific">Pseudogemmobacter faecipullorum</name>
    <dbReference type="NCBI Taxonomy" id="2755041"/>
    <lineage>
        <taxon>Bacteria</taxon>
        <taxon>Pseudomonadati</taxon>
        <taxon>Pseudomonadota</taxon>
        <taxon>Alphaproteobacteria</taxon>
        <taxon>Rhodobacterales</taxon>
        <taxon>Paracoccaceae</taxon>
        <taxon>Pseudogemmobacter</taxon>
    </lineage>
</organism>
<evidence type="ECO:0000313" key="3">
    <source>
        <dbReference type="Proteomes" id="UP001198571"/>
    </source>
</evidence>
<dbReference type="PANTHER" id="PTHR39332:SF7">
    <property type="entry name" value="SRPBCC FAMILY PROTEIN"/>
    <property type="match status" value="1"/>
</dbReference>
<dbReference type="Proteomes" id="UP001198571">
    <property type="component" value="Unassembled WGS sequence"/>
</dbReference>
<dbReference type="PANTHER" id="PTHR39332">
    <property type="entry name" value="BLL4707 PROTEIN"/>
    <property type="match status" value="1"/>
</dbReference>
<dbReference type="CDD" id="cd07821">
    <property type="entry name" value="PYR_PYL_RCAR_like"/>
    <property type="match status" value="1"/>
</dbReference>
<accession>A0ABS8CIJ1</accession>
<keyword evidence="1" id="KW-0732">Signal</keyword>
<protein>
    <submittedName>
        <fullName evidence="2">SRPBCC family protein</fullName>
    </submittedName>
</protein>
<dbReference type="Pfam" id="PF10604">
    <property type="entry name" value="Polyketide_cyc2"/>
    <property type="match status" value="1"/>
</dbReference>
<comment type="caution">
    <text evidence="2">The sequence shown here is derived from an EMBL/GenBank/DDBJ whole genome shotgun (WGS) entry which is preliminary data.</text>
</comment>
<dbReference type="SUPFAM" id="SSF55961">
    <property type="entry name" value="Bet v1-like"/>
    <property type="match status" value="1"/>
</dbReference>
<evidence type="ECO:0000313" key="2">
    <source>
        <dbReference type="EMBL" id="MCB5409214.1"/>
    </source>
</evidence>
<proteinExistence type="predicted"/>
<dbReference type="Gene3D" id="3.30.530.20">
    <property type="match status" value="1"/>
</dbReference>
<dbReference type="InterPro" id="IPR023393">
    <property type="entry name" value="START-like_dom_sf"/>
</dbReference>
<gene>
    <name evidence="2" type="ORF">H0485_04220</name>
</gene>